<accession>A0A858Q6D7</accession>
<keyword evidence="6 10" id="KW-0479">Metal-binding</keyword>
<dbReference type="NCBIfam" id="TIGR01549">
    <property type="entry name" value="HAD-SF-IA-v1"/>
    <property type="match status" value="1"/>
</dbReference>
<protein>
    <recommendedName>
        <fullName evidence="5 10">Phosphoglycolate phosphatase</fullName>
        <shortName evidence="10">PGP</shortName>
        <shortName evidence="10">PGPase</shortName>
        <ecNumber evidence="5 10">3.1.3.18</ecNumber>
    </recommendedName>
</protein>
<evidence type="ECO:0000256" key="2">
    <source>
        <dbReference type="ARBA" id="ARBA00001946"/>
    </source>
</evidence>
<dbReference type="KEGG" id="metu:GNH96_05085"/>
<evidence type="ECO:0000256" key="8">
    <source>
        <dbReference type="ARBA" id="ARBA00022842"/>
    </source>
</evidence>
<dbReference type="Gene3D" id="3.40.50.1000">
    <property type="entry name" value="HAD superfamily/HAD-like"/>
    <property type="match status" value="1"/>
</dbReference>
<evidence type="ECO:0000313" key="12">
    <source>
        <dbReference type="Proteomes" id="UP000503004"/>
    </source>
</evidence>
<comment type="pathway">
    <text evidence="3 10">Organic acid metabolism; glycolate biosynthesis; glycolate from 2-phosphoglycolate: step 1/1.</text>
</comment>
<dbReference type="GO" id="GO:0046872">
    <property type="term" value="F:metal ion binding"/>
    <property type="evidence" value="ECO:0007669"/>
    <property type="project" value="UniProtKB-KW"/>
</dbReference>
<dbReference type="GO" id="GO:0005975">
    <property type="term" value="P:carbohydrate metabolic process"/>
    <property type="evidence" value="ECO:0007669"/>
    <property type="project" value="InterPro"/>
</dbReference>
<dbReference type="HAMAP" id="MF_00495">
    <property type="entry name" value="GPH_hydrolase_bact"/>
    <property type="match status" value="1"/>
</dbReference>
<proteinExistence type="inferred from homology"/>
<dbReference type="SFLD" id="SFLDG01129">
    <property type="entry name" value="C1.5:_HAD__Beta-PGM__Phosphata"/>
    <property type="match status" value="1"/>
</dbReference>
<dbReference type="InterPro" id="IPR050155">
    <property type="entry name" value="HAD-like_hydrolase_sf"/>
</dbReference>
<keyword evidence="9 10" id="KW-0119">Carbohydrate metabolism</keyword>
<dbReference type="UniPathway" id="UPA00865">
    <property type="reaction ID" value="UER00834"/>
</dbReference>
<evidence type="ECO:0000256" key="6">
    <source>
        <dbReference type="ARBA" id="ARBA00022723"/>
    </source>
</evidence>
<dbReference type="GO" id="GO:0008967">
    <property type="term" value="F:phosphoglycolate phosphatase activity"/>
    <property type="evidence" value="ECO:0007669"/>
    <property type="project" value="UniProtKB-UniRule"/>
</dbReference>
<sequence>MIGFRPELIAFDLDGTLVDSAPDLAWAVDAMLERLGRAPVGLERARGWIGNGADMLIKRAMTGQLWPASEPEDFQEGMRLFLEFHEAHLCERGGLFPGVLEGLRTLKAEGYATAVITNKLARFTEPLLERLGVTEYLDFIGSGDQFERIKPDPLPLLKTAERFGASPERCLMVGDSDNDVRAARAAGYAILCVPYGYRGEVATPEQLGADGIVDSIGALPALLKRLT</sequence>
<dbReference type="PANTHER" id="PTHR43434">
    <property type="entry name" value="PHOSPHOGLYCOLATE PHOSPHATASE"/>
    <property type="match status" value="1"/>
</dbReference>
<dbReference type="GO" id="GO:0006281">
    <property type="term" value="P:DNA repair"/>
    <property type="evidence" value="ECO:0007669"/>
    <property type="project" value="TreeGrafter"/>
</dbReference>
<name>A0A858Q6D7_9GAMM</name>
<dbReference type="NCBIfam" id="TIGR01509">
    <property type="entry name" value="HAD-SF-IA-v3"/>
    <property type="match status" value="1"/>
</dbReference>
<comment type="function">
    <text evidence="10">Specifically catalyzes the dephosphorylation of 2-phosphoglycolate. Is involved in the dissimilation of the intracellular 2-phosphoglycolate formed during the DNA repair of 3'-phosphoglycolate ends, a major class of DNA lesions induced by oxidative stress.</text>
</comment>
<evidence type="ECO:0000313" key="11">
    <source>
        <dbReference type="EMBL" id="QJD29399.1"/>
    </source>
</evidence>
<evidence type="ECO:0000256" key="5">
    <source>
        <dbReference type="ARBA" id="ARBA00013078"/>
    </source>
</evidence>
<dbReference type="InterPro" id="IPR006439">
    <property type="entry name" value="HAD-SF_hydro_IA"/>
</dbReference>
<dbReference type="Pfam" id="PF00702">
    <property type="entry name" value="Hydrolase"/>
    <property type="match status" value="1"/>
</dbReference>
<dbReference type="NCBIfam" id="TIGR01449">
    <property type="entry name" value="PGP_bact"/>
    <property type="match status" value="1"/>
</dbReference>
<feature type="binding site" evidence="10">
    <location>
        <position position="175"/>
    </location>
    <ligand>
        <name>Mg(2+)</name>
        <dbReference type="ChEBI" id="CHEBI:18420"/>
    </ligand>
</feature>
<dbReference type="SUPFAM" id="SSF56784">
    <property type="entry name" value="HAD-like"/>
    <property type="match status" value="1"/>
</dbReference>
<evidence type="ECO:0000256" key="7">
    <source>
        <dbReference type="ARBA" id="ARBA00022801"/>
    </source>
</evidence>
<evidence type="ECO:0000256" key="9">
    <source>
        <dbReference type="ARBA" id="ARBA00023277"/>
    </source>
</evidence>
<evidence type="ECO:0000256" key="4">
    <source>
        <dbReference type="ARBA" id="ARBA00006171"/>
    </source>
</evidence>
<organism evidence="11 12">
    <name type="scientific">Methylococcus geothermalis</name>
    <dbReference type="NCBI Taxonomy" id="2681310"/>
    <lineage>
        <taxon>Bacteria</taxon>
        <taxon>Pseudomonadati</taxon>
        <taxon>Pseudomonadota</taxon>
        <taxon>Gammaproteobacteria</taxon>
        <taxon>Methylococcales</taxon>
        <taxon>Methylococcaceae</taxon>
        <taxon>Methylococcus</taxon>
    </lineage>
</organism>
<feature type="binding site" evidence="10">
    <location>
        <position position="14"/>
    </location>
    <ligand>
        <name>Mg(2+)</name>
        <dbReference type="ChEBI" id="CHEBI:18420"/>
    </ligand>
</feature>
<feature type="binding site" evidence="10">
    <location>
        <position position="12"/>
    </location>
    <ligand>
        <name>Mg(2+)</name>
        <dbReference type="ChEBI" id="CHEBI:18420"/>
    </ligand>
</feature>
<keyword evidence="12" id="KW-1185">Reference proteome</keyword>
<dbReference type="Gene3D" id="1.10.150.240">
    <property type="entry name" value="Putative phosphatase, domain 2"/>
    <property type="match status" value="1"/>
</dbReference>
<keyword evidence="8 10" id="KW-0460">Magnesium</keyword>
<dbReference type="EMBL" id="CP046565">
    <property type="protein sequence ID" value="QJD29399.1"/>
    <property type="molecule type" value="Genomic_DNA"/>
</dbReference>
<reference evidence="12" key="1">
    <citation type="submission" date="2019-12" db="EMBL/GenBank/DDBJ databases">
        <authorList>
            <person name="Awala S.I."/>
            <person name="Rhee S.K."/>
        </authorList>
    </citation>
    <scope>NUCLEOTIDE SEQUENCE [LARGE SCALE GENOMIC DNA]</scope>
    <source>
        <strain evidence="12">IM1</strain>
    </source>
</reference>
<comment type="cofactor">
    <cofactor evidence="2 10">
        <name>Mg(2+)</name>
        <dbReference type="ChEBI" id="CHEBI:18420"/>
    </cofactor>
</comment>
<comment type="catalytic activity">
    <reaction evidence="1 10">
        <text>2-phosphoglycolate + H2O = glycolate + phosphate</text>
        <dbReference type="Rhea" id="RHEA:14369"/>
        <dbReference type="ChEBI" id="CHEBI:15377"/>
        <dbReference type="ChEBI" id="CHEBI:29805"/>
        <dbReference type="ChEBI" id="CHEBI:43474"/>
        <dbReference type="ChEBI" id="CHEBI:58033"/>
        <dbReference type="EC" id="3.1.3.18"/>
    </reaction>
</comment>
<dbReference type="NCBIfam" id="NF009695">
    <property type="entry name" value="PRK13222.1-2"/>
    <property type="match status" value="1"/>
</dbReference>
<dbReference type="PANTHER" id="PTHR43434:SF1">
    <property type="entry name" value="PHOSPHOGLYCOLATE PHOSPHATASE"/>
    <property type="match status" value="1"/>
</dbReference>
<dbReference type="RefSeq" id="WP_169602686.1">
    <property type="nucleotide sequence ID" value="NZ_CP046565.1"/>
</dbReference>
<evidence type="ECO:0000256" key="10">
    <source>
        <dbReference type="HAMAP-Rule" id="MF_00495"/>
    </source>
</evidence>
<evidence type="ECO:0000256" key="1">
    <source>
        <dbReference type="ARBA" id="ARBA00000830"/>
    </source>
</evidence>
<dbReference type="InterPro" id="IPR037512">
    <property type="entry name" value="PGPase_prok"/>
</dbReference>
<evidence type="ECO:0000256" key="3">
    <source>
        <dbReference type="ARBA" id="ARBA00004818"/>
    </source>
</evidence>
<dbReference type="SFLD" id="SFLDS00003">
    <property type="entry name" value="Haloacid_Dehalogenase"/>
    <property type="match status" value="1"/>
</dbReference>
<dbReference type="InterPro" id="IPR036412">
    <property type="entry name" value="HAD-like_sf"/>
</dbReference>
<dbReference type="InterPro" id="IPR023214">
    <property type="entry name" value="HAD_sf"/>
</dbReference>
<dbReference type="EC" id="3.1.3.18" evidence="5 10"/>
<dbReference type="AlphaFoldDB" id="A0A858Q6D7"/>
<dbReference type="GO" id="GO:0046295">
    <property type="term" value="P:glycolate biosynthetic process"/>
    <property type="evidence" value="ECO:0007669"/>
    <property type="project" value="UniProtKB-UniRule"/>
</dbReference>
<keyword evidence="7 10" id="KW-0378">Hydrolase</keyword>
<dbReference type="CDD" id="cd16417">
    <property type="entry name" value="HAD_PGPase"/>
    <property type="match status" value="1"/>
</dbReference>
<dbReference type="InterPro" id="IPR023198">
    <property type="entry name" value="PGP-like_dom2"/>
</dbReference>
<gene>
    <name evidence="11" type="ORF">GNH96_05085</name>
</gene>
<feature type="active site" description="Nucleophile" evidence="10">
    <location>
        <position position="12"/>
    </location>
</feature>
<dbReference type="SFLD" id="SFLDG01135">
    <property type="entry name" value="C1.5.6:_HAD__Beta-PGM__Phospha"/>
    <property type="match status" value="1"/>
</dbReference>
<dbReference type="FunFam" id="3.40.50.1000:FF:000022">
    <property type="entry name" value="Phosphoglycolate phosphatase"/>
    <property type="match status" value="1"/>
</dbReference>
<dbReference type="Proteomes" id="UP000503004">
    <property type="component" value="Chromosome"/>
</dbReference>
<comment type="similarity">
    <text evidence="4 10">Belongs to the HAD-like hydrolase superfamily. CbbY/CbbZ/Gph/YieH family.</text>
</comment>
<dbReference type="GO" id="GO:0005829">
    <property type="term" value="C:cytosol"/>
    <property type="evidence" value="ECO:0007669"/>
    <property type="project" value="TreeGrafter"/>
</dbReference>